<dbReference type="PANTHER" id="PTHR35371:SF1">
    <property type="entry name" value="BLR7753 PROTEIN"/>
    <property type="match status" value="1"/>
</dbReference>
<comment type="caution">
    <text evidence="6">The sequence shown here is derived from an EMBL/GenBank/DDBJ whole genome shotgun (WGS) entry which is preliminary data.</text>
</comment>
<evidence type="ECO:0008006" key="8">
    <source>
        <dbReference type="Google" id="ProtNLM"/>
    </source>
</evidence>
<organism evidence="6 7">
    <name type="scientific">Faucicola osloensis</name>
    <name type="common">Moraxella osloensis</name>
    <dbReference type="NCBI Taxonomy" id="34062"/>
    <lineage>
        <taxon>Bacteria</taxon>
        <taxon>Pseudomonadati</taxon>
        <taxon>Pseudomonadota</taxon>
        <taxon>Gammaproteobacteria</taxon>
        <taxon>Moraxellales</taxon>
        <taxon>Moraxellaceae</taxon>
        <taxon>Faucicola</taxon>
    </lineage>
</organism>
<name>A0A2I1RJG9_FAUOS</name>
<reference evidence="6 7" key="1">
    <citation type="submission" date="2017-12" db="EMBL/GenBank/DDBJ databases">
        <title>Phylogenetic diversity of female urinary microbiome.</title>
        <authorList>
            <person name="Thomas-White K."/>
            <person name="Wolfe A.J."/>
        </authorList>
    </citation>
    <scope>NUCLEOTIDE SEQUENCE [LARGE SCALE GENOMIC DNA]</scope>
    <source>
        <strain evidence="6 7">UMB0416</strain>
    </source>
</reference>
<gene>
    <name evidence="6" type="ORF">CYJ96_03825</name>
</gene>
<dbReference type="GO" id="GO:0016020">
    <property type="term" value="C:membrane"/>
    <property type="evidence" value="ECO:0007669"/>
    <property type="project" value="UniProtKB-SubCell"/>
</dbReference>
<comment type="subcellular location">
    <subcellularLocation>
        <location evidence="1">Membrane</location>
    </subcellularLocation>
</comment>
<evidence type="ECO:0000313" key="7">
    <source>
        <dbReference type="Proteomes" id="UP000234914"/>
    </source>
</evidence>
<evidence type="ECO:0000256" key="1">
    <source>
        <dbReference type="ARBA" id="ARBA00004370"/>
    </source>
</evidence>
<dbReference type="RefSeq" id="WP_076775040.1">
    <property type="nucleotide sequence ID" value="NZ_PKJS01000004.1"/>
</dbReference>
<evidence type="ECO:0000256" key="4">
    <source>
        <dbReference type="ARBA" id="ARBA00023136"/>
    </source>
</evidence>
<accession>A0A2I1RJG9</accession>
<feature type="transmembrane region" description="Helical" evidence="5">
    <location>
        <begin position="119"/>
        <end position="137"/>
    </location>
</feature>
<keyword evidence="3 5" id="KW-1133">Transmembrane helix</keyword>
<evidence type="ECO:0000256" key="2">
    <source>
        <dbReference type="ARBA" id="ARBA00022692"/>
    </source>
</evidence>
<keyword evidence="4 5" id="KW-0472">Membrane</keyword>
<protein>
    <recommendedName>
        <fullName evidence="8">MAPEG family</fullName>
    </recommendedName>
</protein>
<dbReference type="Pfam" id="PF01124">
    <property type="entry name" value="MAPEG"/>
    <property type="match status" value="1"/>
</dbReference>
<dbReference type="InterPro" id="IPR001129">
    <property type="entry name" value="Membr-assoc_MAPEG"/>
</dbReference>
<dbReference type="InterPro" id="IPR023352">
    <property type="entry name" value="MAPEG-like_dom_sf"/>
</dbReference>
<evidence type="ECO:0000256" key="3">
    <source>
        <dbReference type="ARBA" id="ARBA00022989"/>
    </source>
</evidence>
<proteinExistence type="predicted"/>
<sequence length="140" mass="15298">MFSYLSAVPATNSSVVLAMMVASLLPLVFAILAKVFGGFKSKDNANPREFLGKQTGAAARANAAQQNSYETLPVFLAAVIVALLFFVPLSVVTQLAWLYVILRIIYGLAYIANWATFRSIIWSLSLACPLMLFYLAIRLS</sequence>
<keyword evidence="2 5" id="KW-0812">Transmembrane</keyword>
<dbReference type="AlphaFoldDB" id="A0A2I1RJG9"/>
<evidence type="ECO:0000313" key="6">
    <source>
        <dbReference type="EMBL" id="PKZ69269.1"/>
    </source>
</evidence>
<evidence type="ECO:0000256" key="5">
    <source>
        <dbReference type="SAM" id="Phobius"/>
    </source>
</evidence>
<dbReference type="Proteomes" id="UP000234914">
    <property type="component" value="Unassembled WGS sequence"/>
</dbReference>
<feature type="transmembrane region" description="Helical" evidence="5">
    <location>
        <begin position="15"/>
        <end position="36"/>
    </location>
</feature>
<dbReference type="SUPFAM" id="SSF161084">
    <property type="entry name" value="MAPEG domain-like"/>
    <property type="match status" value="1"/>
</dbReference>
<dbReference type="PANTHER" id="PTHR35371">
    <property type="entry name" value="INNER MEMBRANE PROTEIN"/>
    <property type="match status" value="1"/>
</dbReference>
<feature type="transmembrane region" description="Helical" evidence="5">
    <location>
        <begin position="72"/>
        <end position="89"/>
    </location>
</feature>
<dbReference type="EMBL" id="PKJS01000004">
    <property type="protein sequence ID" value="PKZ69269.1"/>
    <property type="molecule type" value="Genomic_DNA"/>
</dbReference>
<dbReference type="Gene3D" id="1.20.120.550">
    <property type="entry name" value="Membrane associated eicosanoid/glutathione metabolism-like domain"/>
    <property type="match status" value="1"/>
</dbReference>